<comment type="caution">
    <text evidence="1">The sequence shown here is derived from an EMBL/GenBank/DDBJ whole genome shotgun (WGS) entry which is preliminary data.</text>
</comment>
<dbReference type="Proteomes" id="UP000479710">
    <property type="component" value="Unassembled WGS sequence"/>
</dbReference>
<dbReference type="EMBL" id="SPHZ02000011">
    <property type="protein sequence ID" value="KAF0894121.1"/>
    <property type="molecule type" value="Genomic_DNA"/>
</dbReference>
<gene>
    <name evidence="1" type="ORF">E2562_034689</name>
</gene>
<sequence length="75" mass="8216">MKNLVAAWSELVSSTSASPRWKTQHNLPVVAFPFNLDQLSPFINLLPFLRLVFPDLTPVGSSVAMAFAVGSEDKL</sequence>
<name>A0A6G1C283_9ORYZ</name>
<proteinExistence type="predicted"/>
<keyword evidence="2" id="KW-1185">Reference proteome</keyword>
<protein>
    <submittedName>
        <fullName evidence="1">Uncharacterized protein</fullName>
    </submittedName>
</protein>
<organism evidence="1 2">
    <name type="scientific">Oryza meyeriana var. granulata</name>
    <dbReference type="NCBI Taxonomy" id="110450"/>
    <lineage>
        <taxon>Eukaryota</taxon>
        <taxon>Viridiplantae</taxon>
        <taxon>Streptophyta</taxon>
        <taxon>Embryophyta</taxon>
        <taxon>Tracheophyta</taxon>
        <taxon>Spermatophyta</taxon>
        <taxon>Magnoliopsida</taxon>
        <taxon>Liliopsida</taxon>
        <taxon>Poales</taxon>
        <taxon>Poaceae</taxon>
        <taxon>BOP clade</taxon>
        <taxon>Oryzoideae</taxon>
        <taxon>Oryzeae</taxon>
        <taxon>Oryzinae</taxon>
        <taxon>Oryza</taxon>
        <taxon>Oryza meyeriana</taxon>
    </lineage>
</organism>
<evidence type="ECO:0000313" key="2">
    <source>
        <dbReference type="Proteomes" id="UP000479710"/>
    </source>
</evidence>
<accession>A0A6G1C283</accession>
<evidence type="ECO:0000313" key="1">
    <source>
        <dbReference type="EMBL" id="KAF0894121.1"/>
    </source>
</evidence>
<reference evidence="1 2" key="1">
    <citation type="submission" date="2019-11" db="EMBL/GenBank/DDBJ databases">
        <title>Whole genome sequence of Oryza granulata.</title>
        <authorList>
            <person name="Li W."/>
        </authorList>
    </citation>
    <scope>NUCLEOTIDE SEQUENCE [LARGE SCALE GENOMIC DNA]</scope>
    <source>
        <strain evidence="2">cv. Menghai</strain>
        <tissue evidence="1">Leaf</tissue>
    </source>
</reference>
<dbReference type="AlphaFoldDB" id="A0A6G1C283"/>